<evidence type="ECO:0000256" key="5">
    <source>
        <dbReference type="ARBA" id="ARBA00022989"/>
    </source>
</evidence>
<dbReference type="CDD" id="cd00063">
    <property type="entry name" value="FN3"/>
    <property type="match status" value="1"/>
</dbReference>
<evidence type="ECO:0000256" key="3">
    <source>
        <dbReference type="ARBA" id="ARBA00022741"/>
    </source>
</evidence>
<dbReference type="GO" id="GO:0030425">
    <property type="term" value="C:dendrite"/>
    <property type="evidence" value="ECO:0007669"/>
    <property type="project" value="TreeGrafter"/>
</dbReference>
<dbReference type="InterPro" id="IPR003961">
    <property type="entry name" value="FN3_dom"/>
</dbReference>
<evidence type="ECO:0000256" key="8">
    <source>
        <dbReference type="ARBA" id="ARBA00023180"/>
    </source>
</evidence>
<keyword evidence="7" id="KW-0675">Receptor</keyword>
<keyword evidence="2 10" id="KW-0812">Transmembrane</keyword>
<dbReference type="GO" id="GO:0005524">
    <property type="term" value="F:ATP binding"/>
    <property type="evidence" value="ECO:0007669"/>
    <property type="project" value="UniProtKB-KW"/>
</dbReference>
<dbReference type="PANTHER" id="PTHR46877:SF14">
    <property type="entry name" value="RECEPTOR PROTEIN-TYROSINE KINASE"/>
    <property type="match status" value="1"/>
</dbReference>
<dbReference type="InterPro" id="IPR013783">
    <property type="entry name" value="Ig-like_fold"/>
</dbReference>
<keyword evidence="6 10" id="KW-0472">Membrane</keyword>
<dbReference type="InterPro" id="IPR050449">
    <property type="entry name" value="Ephrin_rcpt_TKs"/>
</dbReference>
<dbReference type="Proteomes" id="UP000314294">
    <property type="component" value="Unassembled WGS sequence"/>
</dbReference>
<keyword evidence="4" id="KW-0067">ATP-binding</keyword>
<evidence type="ECO:0000313" key="12">
    <source>
        <dbReference type="EMBL" id="TNN53158.1"/>
    </source>
</evidence>
<dbReference type="FunFam" id="2.60.40.10:FF:000101">
    <property type="entry name" value="Neogenin isoform 1"/>
    <property type="match status" value="1"/>
</dbReference>
<evidence type="ECO:0000256" key="1">
    <source>
        <dbReference type="ARBA" id="ARBA00004479"/>
    </source>
</evidence>
<keyword evidence="13" id="KW-1185">Reference proteome</keyword>
<feature type="compositionally biased region" description="Low complexity" evidence="9">
    <location>
        <begin position="411"/>
        <end position="450"/>
    </location>
</feature>
<evidence type="ECO:0000256" key="9">
    <source>
        <dbReference type="SAM" id="MobiDB-lite"/>
    </source>
</evidence>
<evidence type="ECO:0000259" key="11">
    <source>
        <dbReference type="PROSITE" id="PS50853"/>
    </source>
</evidence>
<feature type="compositionally biased region" description="Basic and acidic residues" evidence="9">
    <location>
        <begin position="244"/>
        <end position="269"/>
    </location>
</feature>
<sequence>MMPPVGVQASVLSHDTIKVTWADNSLPKNQKITDNRFYTVRWKTNIPANTKMKCFGTLGFPSRRLHSPHIRLDVLSMNKIPSSSPKDVTVVSKENKPRTIIVNWQPPSEANGKITGYIIYYSTDVNAEVHDWVIEPVVGNRLTHQIQELTLDTTYYFKIQARNSKGMGPMSEAVHFRTPKSTSGVGGNSEGHILVIVIIISVGAFTIIVVVVGAFLCTRRTTSHQKKKRAASKSSNGSHKYKGNSKDLKPPDLWIHHERLELKPMDKSPDPNPVMTETPIPRTSQDITPADGGLDGNPHLQQRRNSYRGHESEDSMSTLAGRRGMRPKMMMPFDAQPPQPVISAHPIHSLDNHHHHYHMGSLASPTRSYLYHQGGGHSRPHACASSISHLDRVDSTESVRNTPCSEPLPPAAASSQASCPSEIMADPEGSYHGSTTTEEEGSYSSSLPPHRSAHPHAHAHPLKSFGVPTIPTAGHPTFESPALPSTPLLAQTGPPTHPHVVKTASIGTLGRTRNPMVVTVPNAPDVPETSKMLEDVDSSYEPDELTEEMAHLEGLMKDLNAITTAP</sequence>
<dbReference type="PANTHER" id="PTHR46877">
    <property type="entry name" value="EPH RECEPTOR A5"/>
    <property type="match status" value="1"/>
</dbReference>
<evidence type="ECO:0000256" key="10">
    <source>
        <dbReference type="SAM" id="Phobius"/>
    </source>
</evidence>
<keyword evidence="8" id="KW-0325">Glycoprotein</keyword>
<dbReference type="PRINTS" id="PR00014">
    <property type="entry name" value="FNTYPEIII"/>
</dbReference>
<feature type="region of interest" description="Disordered" evidence="9">
    <location>
        <begin position="392"/>
        <end position="466"/>
    </location>
</feature>
<dbReference type="GO" id="GO:0005005">
    <property type="term" value="F:transmembrane-ephrin receptor activity"/>
    <property type="evidence" value="ECO:0007669"/>
    <property type="project" value="TreeGrafter"/>
</dbReference>
<evidence type="ECO:0000256" key="2">
    <source>
        <dbReference type="ARBA" id="ARBA00022692"/>
    </source>
</evidence>
<dbReference type="SUPFAM" id="SSF49265">
    <property type="entry name" value="Fibronectin type III"/>
    <property type="match status" value="1"/>
</dbReference>
<feature type="compositionally biased region" description="Basic residues" evidence="9">
    <location>
        <begin position="451"/>
        <end position="461"/>
    </location>
</feature>
<evidence type="ECO:0000313" key="13">
    <source>
        <dbReference type="Proteomes" id="UP000314294"/>
    </source>
</evidence>
<feature type="transmembrane region" description="Helical" evidence="10">
    <location>
        <begin position="193"/>
        <end position="218"/>
    </location>
</feature>
<dbReference type="Gene3D" id="2.60.40.10">
    <property type="entry name" value="Immunoglobulins"/>
    <property type="match status" value="2"/>
</dbReference>
<protein>
    <submittedName>
        <fullName evidence="12">Neogenin</fullName>
    </submittedName>
</protein>
<feature type="domain" description="Fibronectin type-III" evidence="11">
    <location>
        <begin position="84"/>
        <end position="181"/>
    </location>
</feature>
<reference evidence="12 13" key="1">
    <citation type="submission" date="2019-03" db="EMBL/GenBank/DDBJ databases">
        <title>First draft genome of Liparis tanakae, snailfish: a comprehensive survey of snailfish specific genes.</title>
        <authorList>
            <person name="Kim W."/>
            <person name="Song I."/>
            <person name="Jeong J.-H."/>
            <person name="Kim D."/>
            <person name="Kim S."/>
            <person name="Ryu S."/>
            <person name="Song J.Y."/>
            <person name="Lee S.K."/>
        </authorList>
    </citation>
    <scope>NUCLEOTIDE SEQUENCE [LARGE SCALE GENOMIC DNA]</scope>
    <source>
        <tissue evidence="12">Muscle</tissue>
    </source>
</reference>
<evidence type="ECO:0000256" key="6">
    <source>
        <dbReference type="ARBA" id="ARBA00023136"/>
    </source>
</evidence>
<dbReference type="Pfam" id="PF00041">
    <property type="entry name" value="fn3"/>
    <property type="match status" value="1"/>
</dbReference>
<dbReference type="InterPro" id="IPR010560">
    <property type="entry name" value="Neogenin_C"/>
</dbReference>
<feature type="compositionally biased region" description="Basic residues" evidence="9">
    <location>
        <begin position="222"/>
        <end position="231"/>
    </location>
</feature>
<dbReference type="OrthoDB" id="114660at2759"/>
<name>A0A4Z2GHY9_9TELE</name>
<dbReference type="PROSITE" id="PS50853">
    <property type="entry name" value="FN3"/>
    <property type="match status" value="1"/>
</dbReference>
<dbReference type="FunFam" id="2.60.40.10:FF:000133">
    <property type="entry name" value="Neogenin isoform 1"/>
    <property type="match status" value="1"/>
</dbReference>
<feature type="region of interest" description="Disordered" evidence="9">
    <location>
        <begin position="222"/>
        <end position="317"/>
    </location>
</feature>
<dbReference type="InterPro" id="IPR036116">
    <property type="entry name" value="FN3_sf"/>
</dbReference>
<evidence type="ECO:0000256" key="4">
    <source>
        <dbReference type="ARBA" id="ARBA00022840"/>
    </source>
</evidence>
<dbReference type="SMART" id="SM00060">
    <property type="entry name" value="FN3"/>
    <property type="match status" value="1"/>
</dbReference>
<comment type="caution">
    <text evidence="12">The sequence shown here is derived from an EMBL/GenBank/DDBJ whole genome shotgun (WGS) entry which is preliminary data.</text>
</comment>
<dbReference type="AlphaFoldDB" id="A0A4Z2GHY9"/>
<keyword evidence="5 10" id="KW-1133">Transmembrane helix</keyword>
<keyword evidence="3" id="KW-0547">Nucleotide-binding</keyword>
<dbReference type="GO" id="GO:0005886">
    <property type="term" value="C:plasma membrane"/>
    <property type="evidence" value="ECO:0007669"/>
    <property type="project" value="TreeGrafter"/>
</dbReference>
<dbReference type="Pfam" id="PF06583">
    <property type="entry name" value="Neogenin_C"/>
    <property type="match status" value="1"/>
</dbReference>
<dbReference type="GO" id="GO:0007411">
    <property type="term" value="P:axon guidance"/>
    <property type="evidence" value="ECO:0007669"/>
    <property type="project" value="TreeGrafter"/>
</dbReference>
<accession>A0A4Z2GHY9</accession>
<dbReference type="EMBL" id="SRLO01000524">
    <property type="protein sequence ID" value="TNN53158.1"/>
    <property type="molecule type" value="Genomic_DNA"/>
</dbReference>
<evidence type="ECO:0000256" key="7">
    <source>
        <dbReference type="ARBA" id="ARBA00023170"/>
    </source>
</evidence>
<gene>
    <name evidence="12" type="primary">NEO1_1</name>
    <name evidence="12" type="ORF">EYF80_036619</name>
</gene>
<organism evidence="12 13">
    <name type="scientific">Liparis tanakae</name>
    <name type="common">Tanaka's snailfish</name>
    <dbReference type="NCBI Taxonomy" id="230148"/>
    <lineage>
        <taxon>Eukaryota</taxon>
        <taxon>Metazoa</taxon>
        <taxon>Chordata</taxon>
        <taxon>Craniata</taxon>
        <taxon>Vertebrata</taxon>
        <taxon>Euteleostomi</taxon>
        <taxon>Actinopterygii</taxon>
        <taxon>Neopterygii</taxon>
        <taxon>Teleostei</taxon>
        <taxon>Neoteleostei</taxon>
        <taxon>Acanthomorphata</taxon>
        <taxon>Eupercaria</taxon>
        <taxon>Perciformes</taxon>
        <taxon>Cottioidei</taxon>
        <taxon>Cottales</taxon>
        <taxon>Liparidae</taxon>
        <taxon>Liparis</taxon>
    </lineage>
</organism>
<proteinExistence type="predicted"/>
<comment type="subcellular location">
    <subcellularLocation>
        <location evidence="1">Membrane</location>
        <topology evidence="1">Single-pass type I membrane protein</topology>
    </subcellularLocation>
</comment>